<evidence type="ECO:0000256" key="4">
    <source>
        <dbReference type="ARBA" id="ARBA00022825"/>
    </source>
</evidence>
<keyword evidence="4" id="KW-0720">Serine protease</keyword>
<dbReference type="SMART" id="SM00020">
    <property type="entry name" value="Tryp_SPc"/>
    <property type="match status" value="1"/>
</dbReference>
<dbReference type="EMBL" id="JARGEI010000009">
    <property type="protein sequence ID" value="KAJ8726537.1"/>
    <property type="molecule type" value="Genomic_DNA"/>
</dbReference>
<comment type="similarity">
    <text evidence="1">Belongs to the peptidase S1 family.</text>
</comment>
<dbReference type="PANTHER" id="PTHR24276:SF94">
    <property type="entry name" value="AT20289P-RELATED"/>
    <property type="match status" value="1"/>
</dbReference>
<evidence type="ECO:0000256" key="2">
    <source>
        <dbReference type="ARBA" id="ARBA00022670"/>
    </source>
</evidence>
<dbReference type="CDD" id="cd00190">
    <property type="entry name" value="Tryp_SPc"/>
    <property type="match status" value="1"/>
</dbReference>
<keyword evidence="3" id="KW-0378">Hydrolase</keyword>
<keyword evidence="6" id="KW-0732">Signal</keyword>
<proteinExistence type="inferred from homology"/>
<comment type="caution">
    <text evidence="8">The sequence shown here is derived from an EMBL/GenBank/DDBJ whole genome shotgun (WGS) entry which is preliminary data.</text>
</comment>
<organism evidence="8 9">
    <name type="scientific">Mythimna separata</name>
    <name type="common">Oriental armyworm</name>
    <name type="synonym">Pseudaletia separata</name>
    <dbReference type="NCBI Taxonomy" id="271217"/>
    <lineage>
        <taxon>Eukaryota</taxon>
        <taxon>Metazoa</taxon>
        <taxon>Ecdysozoa</taxon>
        <taxon>Arthropoda</taxon>
        <taxon>Hexapoda</taxon>
        <taxon>Insecta</taxon>
        <taxon>Pterygota</taxon>
        <taxon>Neoptera</taxon>
        <taxon>Endopterygota</taxon>
        <taxon>Lepidoptera</taxon>
        <taxon>Glossata</taxon>
        <taxon>Ditrysia</taxon>
        <taxon>Noctuoidea</taxon>
        <taxon>Noctuidae</taxon>
        <taxon>Noctuinae</taxon>
        <taxon>Hadenini</taxon>
        <taxon>Mythimna</taxon>
    </lineage>
</organism>
<dbReference type="PANTHER" id="PTHR24276">
    <property type="entry name" value="POLYSERASE-RELATED"/>
    <property type="match status" value="1"/>
</dbReference>
<dbReference type="InterPro" id="IPR001314">
    <property type="entry name" value="Peptidase_S1A"/>
</dbReference>
<reference evidence="8" key="1">
    <citation type="submission" date="2023-03" db="EMBL/GenBank/DDBJ databases">
        <title>Chromosome-level genomes of two armyworms, Mythimna separata and Mythimna loreyi, provide insights into the biosynthesis and reception of sex pheromones.</title>
        <authorList>
            <person name="Zhao H."/>
        </authorList>
    </citation>
    <scope>NUCLEOTIDE SEQUENCE</scope>
    <source>
        <strain evidence="8">BeijingLab</strain>
        <tissue evidence="8">Pupa</tissue>
    </source>
</reference>
<gene>
    <name evidence="8" type="ORF">PYW07_001235</name>
</gene>
<accession>A0AAD8DWL0</accession>
<keyword evidence="2" id="KW-0645">Protease</keyword>
<dbReference type="AlphaFoldDB" id="A0AAD8DWL0"/>
<dbReference type="SUPFAM" id="SSF50494">
    <property type="entry name" value="Trypsin-like serine proteases"/>
    <property type="match status" value="1"/>
</dbReference>
<dbReference type="GO" id="GO:0006508">
    <property type="term" value="P:proteolysis"/>
    <property type="evidence" value="ECO:0007669"/>
    <property type="project" value="UniProtKB-KW"/>
</dbReference>
<protein>
    <recommendedName>
        <fullName evidence="7">Peptidase S1 domain-containing protein</fullName>
    </recommendedName>
</protein>
<dbReference type="InterPro" id="IPR043504">
    <property type="entry name" value="Peptidase_S1_PA_chymotrypsin"/>
</dbReference>
<sequence>MIVLHLTWLLNSLHLATSYRHLPKNELPSYNTYGAKFAQQRYRANLQDIPFHALVVYNGLYCSGALVRSKIVITSASCFVTDGIRRPVVKVGSETITGLGQIISVVEIKIHEYYKYMSQIDNDIALLVLKDHVKFDMYVKKAIIVDPEVALRTGVSIEVSGYGNTNLGQNYVNQLIWAEMMVMDKDECAATHGPLLTPSNYCAKYVPERRLSDSGGPAVYNKELLVGILSYGGTSEEAPHVAIFTNISYFHRWILLNTKRYLEKYCLPNSDSSDSDDEARDDSAS</sequence>
<evidence type="ECO:0000256" key="1">
    <source>
        <dbReference type="ARBA" id="ARBA00007664"/>
    </source>
</evidence>
<name>A0AAD8DWL0_MYTSE</name>
<feature type="signal peptide" evidence="6">
    <location>
        <begin position="1"/>
        <end position="18"/>
    </location>
</feature>
<evidence type="ECO:0000259" key="7">
    <source>
        <dbReference type="PROSITE" id="PS50240"/>
    </source>
</evidence>
<keyword evidence="5" id="KW-1015">Disulfide bond</keyword>
<dbReference type="GO" id="GO:0004252">
    <property type="term" value="F:serine-type endopeptidase activity"/>
    <property type="evidence" value="ECO:0007669"/>
    <property type="project" value="InterPro"/>
</dbReference>
<evidence type="ECO:0000256" key="3">
    <source>
        <dbReference type="ARBA" id="ARBA00022801"/>
    </source>
</evidence>
<dbReference type="Gene3D" id="2.40.10.10">
    <property type="entry name" value="Trypsin-like serine proteases"/>
    <property type="match status" value="1"/>
</dbReference>
<keyword evidence="9" id="KW-1185">Reference proteome</keyword>
<dbReference type="Pfam" id="PF00089">
    <property type="entry name" value="Trypsin"/>
    <property type="match status" value="1"/>
</dbReference>
<evidence type="ECO:0000256" key="5">
    <source>
        <dbReference type="ARBA" id="ARBA00023157"/>
    </source>
</evidence>
<dbReference type="PRINTS" id="PR00722">
    <property type="entry name" value="CHYMOTRYPSIN"/>
</dbReference>
<evidence type="ECO:0000313" key="8">
    <source>
        <dbReference type="EMBL" id="KAJ8726537.1"/>
    </source>
</evidence>
<dbReference type="InterPro" id="IPR001254">
    <property type="entry name" value="Trypsin_dom"/>
</dbReference>
<feature type="chain" id="PRO_5041973273" description="Peptidase S1 domain-containing protein" evidence="6">
    <location>
        <begin position="19"/>
        <end position="285"/>
    </location>
</feature>
<feature type="domain" description="Peptidase S1" evidence="7">
    <location>
        <begin position="32"/>
        <end position="259"/>
    </location>
</feature>
<evidence type="ECO:0000313" key="9">
    <source>
        <dbReference type="Proteomes" id="UP001231518"/>
    </source>
</evidence>
<dbReference type="InterPro" id="IPR009003">
    <property type="entry name" value="Peptidase_S1_PA"/>
</dbReference>
<dbReference type="PROSITE" id="PS50240">
    <property type="entry name" value="TRYPSIN_DOM"/>
    <property type="match status" value="1"/>
</dbReference>
<evidence type="ECO:0000256" key="6">
    <source>
        <dbReference type="SAM" id="SignalP"/>
    </source>
</evidence>
<dbReference type="Proteomes" id="UP001231518">
    <property type="component" value="Chromosome 10"/>
</dbReference>
<dbReference type="InterPro" id="IPR050430">
    <property type="entry name" value="Peptidase_S1"/>
</dbReference>